<evidence type="ECO:0000313" key="1">
    <source>
        <dbReference type="EMBL" id="KAJ8015393.1"/>
    </source>
</evidence>
<comment type="caution">
    <text evidence="1">The sequence shown here is derived from an EMBL/GenBank/DDBJ whole genome shotgun (WGS) entry which is preliminary data.</text>
</comment>
<accession>A0ACC2HHR1</accession>
<reference evidence="1" key="1">
    <citation type="submission" date="2021-05" db="EMBL/GenBank/DDBJ databases">
        <authorList>
            <person name="Pan Q."/>
            <person name="Jouanno E."/>
            <person name="Zahm M."/>
            <person name="Klopp C."/>
            <person name="Cabau C."/>
            <person name="Louis A."/>
            <person name="Berthelot C."/>
            <person name="Parey E."/>
            <person name="Roest Crollius H."/>
            <person name="Montfort J."/>
            <person name="Robinson-Rechavi M."/>
            <person name="Bouchez O."/>
            <person name="Lampietro C."/>
            <person name="Lopez Roques C."/>
            <person name="Donnadieu C."/>
            <person name="Postlethwait J."/>
            <person name="Bobe J."/>
            <person name="Dillon D."/>
            <person name="Chandos A."/>
            <person name="von Hippel F."/>
            <person name="Guiguen Y."/>
        </authorList>
    </citation>
    <scope>NUCLEOTIDE SEQUENCE</scope>
    <source>
        <strain evidence="1">YG-Jan2019</strain>
    </source>
</reference>
<name>A0ACC2HHR1_DALPE</name>
<sequence length="626" mass="71093">MIGPTVRTIRSPLLLLLLCSLSTGSQLNILTGLFPDAPQDISSWSSRNLSSVPKGLDVRLRLLDLSDNFISSINSQDLGLPFLKSLDLSSNRLKTISVGAFRDVGQLQVLNMARNMLSHNVNENGQALGSLSSLRRLDISLNGLDNNAVELCLRNKSNLEHLDLTGNILMRLAPKQFVESRSLRHIHIENNLITVIEVGTFEPMERLEMLNLARNNLIYICDFKLHQVKLLNLSRNSIEFFVTREDDQPYSLEILDLSYNNLLYFPIVPKNNRLRYLHLQNNKVGALEVVTLLSEASSLYRRLTADDDKLNDAVENHNVYSNWRLMPLIYMDLSSNHFTYFPAEILSQLTFLSTLNFSNNCLKDLSYNTTKYGGGHIGDHHKPPWIFPSLRFINLQNNGILQLSQFFLKALPNIETLNLKENSVKPCGPTDQLGTSEIGKEDMSSSCVSFWNIKSLRHLNLQDNGIRKIHQNTFQKSPLVSLDLASNIDMHFSKDALDGLQSSLQSLSISGNSWAKFGASYAPELRLPTIPEEPLEEMSVELSRDVEDEPPKSFWNRLQSFCKKNSPSVGRLHQNEDVTATCCFPYFQREVVEKRMVKKRRERRKSVISRCCEFLMITSGMSRRTG</sequence>
<protein>
    <submittedName>
        <fullName evidence="1">Uncharacterized protein</fullName>
    </submittedName>
</protein>
<gene>
    <name evidence="1" type="ORF">DPEC_G00025660</name>
</gene>
<proteinExistence type="predicted"/>
<evidence type="ECO:0000313" key="2">
    <source>
        <dbReference type="Proteomes" id="UP001157502"/>
    </source>
</evidence>
<organism evidence="1 2">
    <name type="scientific">Dallia pectoralis</name>
    <name type="common">Alaska blackfish</name>
    <dbReference type="NCBI Taxonomy" id="75939"/>
    <lineage>
        <taxon>Eukaryota</taxon>
        <taxon>Metazoa</taxon>
        <taxon>Chordata</taxon>
        <taxon>Craniata</taxon>
        <taxon>Vertebrata</taxon>
        <taxon>Euteleostomi</taxon>
        <taxon>Actinopterygii</taxon>
        <taxon>Neopterygii</taxon>
        <taxon>Teleostei</taxon>
        <taxon>Protacanthopterygii</taxon>
        <taxon>Esociformes</taxon>
        <taxon>Umbridae</taxon>
        <taxon>Dallia</taxon>
    </lineage>
</organism>
<keyword evidence="2" id="KW-1185">Reference proteome</keyword>
<dbReference type="EMBL" id="CM055729">
    <property type="protein sequence ID" value="KAJ8015393.1"/>
    <property type="molecule type" value="Genomic_DNA"/>
</dbReference>
<dbReference type="Proteomes" id="UP001157502">
    <property type="component" value="Chromosome 2"/>
</dbReference>